<dbReference type="RefSeq" id="WP_344245441.1">
    <property type="nucleotide sequence ID" value="NZ_BAAAHH010000038.1"/>
</dbReference>
<name>A0ABN1RVN4_9ACTN</name>
<accession>A0ABN1RVN4</accession>
<gene>
    <name evidence="2" type="ORF">GCM10009550_65390</name>
</gene>
<dbReference type="InterPro" id="IPR041657">
    <property type="entry name" value="HTH_17"/>
</dbReference>
<comment type="caution">
    <text evidence="2">The sequence shown here is derived from an EMBL/GenBank/DDBJ whole genome shotgun (WGS) entry which is preliminary data.</text>
</comment>
<evidence type="ECO:0000313" key="3">
    <source>
        <dbReference type="Proteomes" id="UP001500665"/>
    </source>
</evidence>
<evidence type="ECO:0000313" key="2">
    <source>
        <dbReference type="EMBL" id="GAA0965366.1"/>
    </source>
</evidence>
<feature type="domain" description="Helix-turn-helix" evidence="1">
    <location>
        <begin position="16"/>
        <end position="65"/>
    </location>
</feature>
<evidence type="ECO:0000259" key="1">
    <source>
        <dbReference type="Pfam" id="PF12728"/>
    </source>
</evidence>
<keyword evidence="3" id="KW-1185">Reference proteome</keyword>
<sequence length="120" mass="13326">MAIYSIADLKELPPTLDVPTAAKLLGLSRTKAYQLAKSGDFPCRVLKIGHSYRVPTLSLLRLLDAGTLPKNTAQSDSARARLRSQTDMAARGLSCECCLSRLRWAVQTNQLGQRRRLEDR</sequence>
<dbReference type="Pfam" id="PF12728">
    <property type="entry name" value="HTH_17"/>
    <property type="match status" value="1"/>
</dbReference>
<proteinExistence type="predicted"/>
<organism evidence="2 3">
    <name type="scientific">Actinocorallia libanotica</name>
    <dbReference type="NCBI Taxonomy" id="46162"/>
    <lineage>
        <taxon>Bacteria</taxon>
        <taxon>Bacillati</taxon>
        <taxon>Actinomycetota</taxon>
        <taxon>Actinomycetes</taxon>
        <taxon>Streptosporangiales</taxon>
        <taxon>Thermomonosporaceae</taxon>
        <taxon>Actinocorallia</taxon>
    </lineage>
</organism>
<dbReference type="EMBL" id="BAAAHH010000038">
    <property type="protein sequence ID" value="GAA0965366.1"/>
    <property type="molecule type" value="Genomic_DNA"/>
</dbReference>
<protein>
    <recommendedName>
        <fullName evidence="1">Helix-turn-helix domain-containing protein</fullName>
    </recommendedName>
</protein>
<reference evidence="2 3" key="1">
    <citation type="journal article" date="2019" name="Int. J. Syst. Evol. Microbiol.">
        <title>The Global Catalogue of Microorganisms (GCM) 10K type strain sequencing project: providing services to taxonomists for standard genome sequencing and annotation.</title>
        <authorList>
            <consortium name="The Broad Institute Genomics Platform"/>
            <consortium name="The Broad Institute Genome Sequencing Center for Infectious Disease"/>
            <person name="Wu L."/>
            <person name="Ma J."/>
        </authorList>
    </citation>
    <scope>NUCLEOTIDE SEQUENCE [LARGE SCALE GENOMIC DNA]</scope>
    <source>
        <strain evidence="2 3">JCM 10696</strain>
    </source>
</reference>
<dbReference type="Proteomes" id="UP001500665">
    <property type="component" value="Unassembled WGS sequence"/>
</dbReference>